<protein>
    <recommendedName>
        <fullName evidence="7">Zn(2)-C6 fungal-type domain-containing protein</fullName>
    </recommendedName>
</protein>
<reference evidence="9" key="1">
    <citation type="journal article" date="2018" name="Nat. Microbiol.">
        <title>Leveraging single-cell genomics to expand the fungal tree of life.</title>
        <authorList>
            <person name="Ahrendt S.R."/>
            <person name="Quandt C.A."/>
            <person name="Ciobanu D."/>
            <person name="Clum A."/>
            <person name="Salamov A."/>
            <person name="Andreopoulos B."/>
            <person name="Cheng J.F."/>
            <person name="Woyke T."/>
            <person name="Pelin A."/>
            <person name="Henrissat B."/>
            <person name="Reynolds N.K."/>
            <person name="Benny G.L."/>
            <person name="Smith M.E."/>
            <person name="James T.Y."/>
            <person name="Grigoriev I.V."/>
        </authorList>
    </citation>
    <scope>NUCLEOTIDE SEQUENCE [LARGE SCALE GENOMIC DNA]</scope>
</reference>
<comment type="subcellular location">
    <subcellularLocation>
        <location evidence="1">Nucleus</location>
    </subcellularLocation>
</comment>
<keyword evidence="4" id="KW-0804">Transcription</keyword>
<keyword evidence="9" id="KW-1185">Reference proteome</keyword>
<dbReference type="GO" id="GO:0000981">
    <property type="term" value="F:DNA-binding transcription factor activity, RNA polymerase II-specific"/>
    <property type="evidence" value="ECO:0007669"/>
    <property type="project" value="InterPro"/>
</dbReference>
<dbReference type="Gene3D" id="4.10.240.10">
    <property type="entry name" value="Zn(2)-C6 fungal-type DNA-binding domain"/>
    <property type="match status" value="1"/>
</dbReference>
<dbReference type="GO" id="GO:0005634">
    <property type="term" value="C:nucleus"/>
    <property type="evidence" value="ECO:0007669"/>
    <property type="project" value="UniProtKB-SubCell"/>
</dbReference>
<dbReference type="SUPFAM" id="SSF57701">
    <property type="entry name" value="Zn2/Cys6 DNA-binding domain"/>
    <property type="match status" value="1"/>
</dbReference>
<feature type="domain" description="Zn(2)-C6 fungal-type" evidence="7">
    <location>
        <begin position="185"/>
        <end position="217"/>
    </location>
</feature>
<dbReference type="InterPro" id="IPR001138">
    <property type="entry name" value="Zn2Cys6_DnaBD"/>
</dbReference>
<dbReference type="CDD" id="cd00067">
    <property type="entry name" value="GAL4"/>
    <property type="match status" value="1"/>
</dbReference>
<dbReference type="OrthoDB" id="2159235at2759"/>
<dbReference type="PANTHER" id="PTHR47338:SF5">
    <property type="entry name" value="ZN(II)2CYS6 TRANSCRIPTION FACTOR (EUROFUNG)"/>
    <property type="match status" value="1"/>
</dbReference>
<dbReference type="CDD" id="cd12148">
    <property type="entry name" value="fungal_TF_MHR"/>
    <property type="match status" value="1"/>
</dbReference>
<dbReference type="AlphaFoldDB" id="A0A4P9W4S7"/>
<sequence length="477" mass="52143">MADSGVASDLWSCSSFQTARGRARRKTKKVRNPELRLLHAGKLSDSPPRQLLPPTLVLRRPVRLTSSCSARLLLSFLNVFFRLRHSPLAHPLGILAAPCCLPGLPPRDLRRDREGRRAREKEEAIPRRAGQVVQSEDRLWYVLSLRGGFQVRVEGETVVGRVGSIRPALPDIREHRASPRLSPAPAETCRLKKLKCDGLRPHCTNCLTKFIQGTCVFLGPAPPPDAVPHPADAALIENLRAQVRILEAKLTSDSSRSPSCTSSDDSRTEDSIALHSLGAPIEFGHLPGVGIFGSHQARHMDYIFEAMARVKVRPGDGDAEGKVVLVNIPGTEMAAGKEDVLDDDEEIFRDMGSQRGVPTSQAMQCGFARLKESPVAQPHHHHPLSPHACTRISLSNTMVPLNFIHRATFLRNAALTPKILRLAICAFAARFSPDPRTRAAQRVFYTAGRKLASAAVDSPSVADVQALLLLAETGCSK</sequence>
<organism evidence="8 9">
    <name type="scientific">Blyttiomyces helicus</name>
    <dbReference type="NCBI Taxonomy" id="388810"/>
    <lineage>
        <taxon>Eukaryota</taxon>
        <taxon>Fungi</taxon>
        <taxon>Fungi incertae sedis</taxon>
        <taxon>Chytridiomycota</taxon>
        <taxon>Chytridiomycota incertae sedis</taxon>
        <taxon>Chytridiomycetes</taxon>
        <taxon>Chytridiomycetes incertae sedis</taxon>
        <taxon>Blyttiomyces</taxon>
    </lineage>
</organism>
<feature type="compositionally biased region" description="Low complexity" evidence="6">
    <location>
        <begin position="251"/>
        <end position="263"/>
    </location>
</feature>
<dbReference type="InterPro" id="IPR036864">
    <property type="entry name" value="Zn2-C6_fun-type_DNA-bd_sf"/>
</dbReference>
<evidence type="ECO:0000256" key="3">
    <source>
        <dbReference type="ARBA" id="ARBA00023015"/>
    </source>
</evidence>
<gene>
    <name evidence="8" type="ORF">BDK51DRAFT_47094</name>
</gene>
<dbReference type="PANTHER" id="PTHR47338">
    <property type="entry name" value="ZN(II)2CYS6 TRANSCRIPTION FACTOR (EUROFUNG)-RELATED"/>
    <property type="match status" value="1"/>
</dbReference>
<dbReference type="SMART" id="SM00066">
    <property type="entry name" value="GAL4"/>
    <property type="match status" value="1"/>
</dbReference>
<dbReference type="Pfam" id="PF00172">
    <property type="entry name" value="Zn_clus"/>
    <property type="match status" value="1"/>
</dbReference>
<proteinExistence type="predicted"/>
<name>A0A4P9W4S7_9FUNG</name>
<dbReference type="InterPro" id="IPR050815">
    <property type="entry name" value="TF_fung"/>
</dbReference>
<dbReference type="EMBL" id="KZ998321">
    <property type="protein sequence ID" value="RKO86293.1"/>
    <property type="molecule type" value="Genomic_DNA"/>
</dbReference>
<evidence type="ECO:0000256" key="1">
    <source>
        <dbReference type="ARBA" id="ARBA00004123"/>
    </source>
</evidence>
<dbReference type="PROSITE" id="PS50048">
    <property type="entry name" value="ZN2_CY6_FUNGAL_2"/>
    <property type="match status" value="1"/>
</dbReference>
<feature type="region of interest" description="Disordered" evidence="6">
    <location>
        <begin position="250"/>
        <end position="269"/>
    </location>
</feature>
<dbReference type="GO" id="GO:0008270">
    <property type="term" value="F:zinc ion binding"/>
    <property type="evidence" value="ECO:0007669"/>
    <property type="project" value="InterPro"/>
</dbReference>
<dbReference type="Proteomes" id="UP000269721">
    <property type="component" value="Unassembled WGS sequence"/>
</dbReference>
<evidence type="ECO:0000256" key="5">
    <source>
        <dbReference type="ARBA" id="ARBA00023242"/>
    </source>
</evidence>
<keyword evidence="3" id="KW-0805">Transcription regulation</keyword>
<evidence type="ECO:0000313" key="9">
    <source>
        <dbReference type="Proteomes" id="UP000269721"/>
    </source>
</evidence>
<evidence type="ECO:0000259" key="7">
    <source>
        <dbReference type="PROSITE" id="PS50048"/>
    </source>
</evidence>
<evidence type="ECO:0000256" key="6">
    <source>
        <dbReference type="SAM" id="MobiDB-lite"/>
    </source>
</evidence>
<evidence type="ECO:0000256" key="4">
    <source>
        <dbReference type="ARBA" id="ARBA00023163"/>
    </source>
</evidence>
<keyword evidence="5" id="KW-0539">Nucleus</keyword>
<keyword evidence="2" id="KW-0479">Metal-binding</keyword>
<accession>A0A4P9W4S7</accession>
<evidence type="ECO:0000256" key="2">
    <source>
        <dbReference type="ARBA" id="ARBA00022723"/>
    </source>
</evidence>
<evidence type="ECO:0000313" key="8">
    <source>
        <dbReference type="EMBL" id="RKO86293.1"/>
    </source>
</evidence>